<dbReference type="AlphaFoldDB" id="A0A0U5GM67"/>
<dbReference type="InterPro" id="IPR022698">
    <property type="entry name" value="OrsD"/>
</dbReference>
<dbReference type="Pfam" id="PF12013">
    <property type="entry name" value="OrsD"/>
    <property type="match status" value="1"/>
</dbReference>
<reference evidence="2" key="1">
    <citation type="journal article" date="2016" name="Genome Announc.">
        <title>Draft genome sequences of fungus Aspergillus calidoustus.</title>
        <authorList>
            <person name="Horn F."/>
            <person name="Linde J."/>
            <person name="Mattern D.J."/>
            <person name="Walther G."/>
            <person name="Guthke R."/>
            <person name="Scherlach K."/>
            <person name="Martin K."/>
            <person name="Brakhage A.A."/>
            <person name="Petzke L."/>
            <person name="Valiante V."/>
        </authorList>
    </citation>
    <scope>NUCLEOTIDE SEQUENCE [LARGE SCALE GENOMIC DNA]</scope>
    <source>
        <strain evidence="2">SF006504</strain>
    </source>
</reference>
<keyword evidence="2" id="KW-1185">Reference proteome</keyword>
<dbReference type="EMBL" id="CDMC01000002">
    <property type="protein sequence ID" value="CEN59982.1"/>
    <property type="molecule type" value="Genomic_DNA"/>
</dbReference>
<name>A0A0U5GM67_ASPCI</name>
<accession>A0A0U5GM67</accession>
<evidence type="ECO:0000313" key="1">
    <source>
        <dbReference type="EMBL" id="CEN59982.1"/>
    </source>
</evidence>
<dbReference type="Proteomes" id="UP000054771">
    <property type="component" value="Unassembled WGS sequence"/>
</dbReference>
<protein>
    <submittedName>
        <fullName evidence="1">Uncharacterized protein</fullName>
    </submittedName>
</protein>
<organism evidence="1 2">
    <name type="scientific">Aspergillus calidoustus</name>
    <dbReference type="NCBI Taxonomy" id="454130"/>
    <lineage>
        <taxon>Eukaryota</taxon>
        <taxon>Fungi</taxon>
        <taxon>Dikarya</taxon>
        <taxon>Ascomycota</taxon>
        <taxon>Pezizomycotina</taxon>
        <taxon>Eurotiomycetes</taxon>
        <taxon>Eurotiomycetidae</taxon>
        <taxon>Eurotiales</taxon>
        <taxon>Aspergillaceae</taxon>
        <taxon>Aspergillus</taxon>
        <taxon>Aspergillus subgen. Nidulantes</taxon>
    </lineage>
</organism>
<evidence type="ECO:0000313" key="2">
    <source>
        <dbReference type="Proteomes" id="UP000054771"/>
    </source>
</evidence>
<dbReference type="OrthoDB" id="4324149at2759"/>
<gene>
    <name evidence="1" type="ORF">ASPCAL02423</name>
</gene>
<sequence length="389" mass="44768">MASRCQYAVTPSTLLTHLRTRHGSHPTAARPPWPGCSSGPVDPTRVPGLPVYQGHGCPHCPYIARTLDSIDTHRRAKHREQDTLAWLHQFDLATIDRTKQDEKRYLIFDGHGAHLTLEFLQYCEDNKIISFGFLPHTTHLCQPLDGKPFLAYKQQFRLANNELSFWGGQPYEKAEFLQIIQPIREKAFTQRIIRESFKDRGIWPVNGELIVKQLANEAELPDIAIPEGLRDTTPPQLLSSSVENSPPATIEALARNQAKIMRDLDLLSEKAKRNLTKVFHHQMTKLEELQMTQQAIYRITAVQEPKRRNNTKRQIKGLSSNGILRVQDAIRSIKVRKEKDLAREQKRLSKQFKKVYGWEPTPRSEESIQQEIENARRAEEAGEDFYIDK</sequence>
<dbReference type="STRING" id="454130.A0A0U5GM67"/>
<proteinExistence type="predicted"/>
<dbReference type="GO" id="GO:0003676">
    <property type="term" value="F:nucleic acid binding"/>
    <property type="evidence" value="ECO:0007669"/>
    <property type="project" value="InterPro"/>
</dbReference>